<reference evidence="4 5" key="1">
    <citation type="journal article" date="2011" name="Appl. Environ. Microbiol.">
        <title>Contribution of a Sodium Ion Gradient to Energy Conservation during Fermentation in the Cyanobacterium Arthrospira (Spirulina) maxima CS-328.</title>
        <authorList>
            <person name="Carrieri D."/>
            <person name="Ananyev G."/>
            <person name="Lenz O."/>
            <person name="Bryant D.A."/>
            <person name="Dismukes G.C."/>
        </authorList>
    </citation>
    <scope>NUCLEOTIDE SEQUENCE [LARGE SCALE GENOMIC DNA]</scope>
    <source>
        <strain evidence="4 5">CS-328</strain>
    </source>
</reference>
<dbReference type="AlphaFoldDB" id="B5W946"/>
<name>B5W946_LIMMA</name>
<evidence type="ECO:0000256" key="2">
    <source>
        <dbReference type="ARBA" id="ARBA00022803"/>
    </source>
</evidence>
<keyword evidence="2 3" id="KW-0802">TPR repeat</keyword>
<dbReference type="RefSeq" id="WP_006670747.1">
    <property type="nucleotide sequence ID" value="NZ_ABYK01000076.1"/>
</dbReference>
<dbReference type="EMBL" id="ABYK01000076">
    <property type="protein sequence ID" value="EDZ91956.1"/>
    <property type="molecule type" value="Genomic_DNA"/>
</dbReference>
<dbReference type="SUPFAM" id="SSF48439">
    <property type="entry name" value="Protein prenylyltransferase"/>
    <property type="match status" value="1"/>
</dbReference>
<comment type="caution">
    <text evidence="4">The sequence shown here is derived from an EMBL/GenBank/DDBJ whole genome shotgun (WGS) entry which is preliminary data.</text>
</comment>
<dbReference type="Pfam" id="PF07719">
    <property type="entry name" value="TPR_2"/>
    <property type="match status" value="1"/>
</dbReference>
<dbReference type="Pfam" id="PF13181">
    <property type="entry name" value="TPR_8"/>
    <property type="match status" value="1"/>
</dbReference>
<feature type="repeat" description="TPR" evidence="3">
    <location>
        <begin position="111"/>
        <end position="144"/>
    </location>
</feature>
<protein>
    <submittedName>
        <fullName evidence="4">Tetratricopeptide TPR_2 repeat protein</fullName>
    </submittedName>
</protein>
<dbReference type="GO" id="GO:0046813">
    <property type="term" value="P:receptor-mediated virion attachment to host cell"/>
    <property type="evidence" value="ECO:0007669"/>
    <property type="project" value="TreeGrafter"/>
</dbReference>
<feature type="repeat" description="TPR" evidence="3">
    <location>
        <begin position="180"/>
        <end position="213"/>
    </location>
</feature>
<dbReference type="PROSITE" id="PS50293">
    <property type="entry name" value="TPR_REGION"/>
    <property type="match status" value="1"/>
</dbReference>
<feature type="repeat" description="TPR" evidence="3">
    <location>
        <begin position="42"/>
        <end position="75"/>
    </location>
</feature>
<accession>B5W946</accession>
<dbReference type="Proteomes" id="UP000004061">
    <property type="component" value="Unassembled WGS sequence"/>
</dbReference>
<evidence type="ECO:0000256" key="1">
    <source>
        <dbReference type="ARBA" id="ARBA00022737"/>
    </source>
</evidence>
<gene>
    <name evidence="4" type="ORF">AmaxDRAFT_5296</name>
</gene>
<dbReference type="GO" id="GO:0009279">
    <property type="term" value="C:cell outer membrane"/>
    <property type="evidence" value="ECO:0007669"/>
    <property type="project" value="TreeGrafter"/>
</dbReference>
<keyword evidence="1" id="KW-0677">Repeat</keyword>
<dbReference type="PROSITE" id="PS50005">
    <property type="entry name" value="TPR"/>
    <property type="match status" value="3"/>
</dbReference>
<keyword evidence="5" id="KW-1185">Reference proteome</keyword>
<sequence length="265" mass="30403">MSTNAIALCKYVVVLTTIVLTQAVPPSVVARSSQEVVSQITATEFFERGVARYQRGDKQGAIADFTQAIRLNRNHALAYYNRGVVRFRIGNNLTEAIADFTQAIRINPEYVDAYYNRAIARVKVQQYWPAIDDVTQVISLDPSHDRAFYLRGLIYSENLKDYQTGINDFTEAIRLNPRNPAPYFKRGNARYRIGDRERAIDDYNKAIDINPSDPEPYYNRAISRYQIGDRQGAIFDLQKSADLYLDLGNFEKYQKAIDTLEKFEN</sequence>
<evidence type="ECO:0000313" key="4">
    <source>
        <dbReference type="EMBL" id="EDZ91956.1"/>
    </source>
</evidence>
<evidence type="ECO:0000256" key="3">
    <source>
        <dbReference type="PROSITE-ProRule" id="PRU00339"/>
    </source>
</evidence>
<dbReference type="InterPro" id="IPR013105">
    <property type="entry name" value="TPR_2"/>
</dbReference>
<organism evidence="4 5">
    <name type="scientific">Limnospira maxima CS-328</name>
    <dbReference type="NCBI Taxonomy" id="513049"/>
    <lineage>
        <taxon>Bacteria</taxon>
        <taxon>Bacillati</taxon>
        <taxon>Cyanobacteriota</taxon>
        <taxon>Cyanophyceae</taxon>
        <taxon>Oscillatoriophycideae</taxon>
        <taxon>Oscillatoriales</taxon>
        <taxon>Sirenicapillariaceae</taxon>
        <taxon>Limnospira</taxon>
    </lineage>
</organism>
<dbReference type="Pfam" id="PF13414">
    <property type="entry name" value="TPR_11"/>
    <property type="match status" value="2"/>
</dbReference>
<dbReference type="InterPro" id="IPR019734">
    <property type="entry name" value="TPR_rpt"/>
</dbReference>
<dbReference type="PANTHER" id="PTHR44858:SF1">
    <property type="entry name" value="UDP-N-ACETYLGLUCOSAMINE--PEPTIDE N-ACETYLGLUCOSAMINYLTRANSFERASE SPINDLY-RELATED"/>
    <property type="match status" value="1"/>
</dbReference>
<dbReference type="SMART" id="SM00028">
    <property type="entry name" value="TPR"/>
    <property type="match status" value="6"/>
</dbReference>
<evidence type="ECO:0000313" key="5">
    <source>
        <dbReference type="Proteomes" id="UP000004061"/>
    </source>
</evidence>
<dbReference type="Gene3D" id="1.25.40.10">
    <property type="entry name" value="Tetratricopeptide repeat domain"/>
    <property type="match status" value="2"/>
</dbReference>
<proteinExistence type="predicted"/>
<dbReference type="PANTHER" id="PTHR44858">
    <property type="entry name" value="TETRATRICOPEPTIDE REPEAT PROTEIN 6"/>
    <property type="match status" value="1"/>
</dbReference>
<dbReference type="InterPro" id="IPR011990">
    <property type="entry name" value="TPR-like_helical_dom_sf"/>
</dbReference>
<dbReference type="InterPro" id="IPR050498">
    <property type="entry name" value="Ycf3"/>
</dbReference>